<dbReference type="EMBL" id="CAXLJM020000092">
    <property type="protein sequence ID" value="CAL8132558.1"/>
    <property type="molecule type" value="Genomic_DNA"/>
</dbReference>
<evidence type="ECO:0000313" key="4">
    <source>
        <dbReference type="Proteomes" id="UP001642540"/>
    </source>
</evidence>
<reference evidence="3 4" key="1">
    <citation type="submission" date="2024-08" db="EMBL/GenBank/DDBJ databases">
        <authorList>
            <person name="Cucini C."/>
            <person name="Frati F."/>
        </authorList>
    </citation>
    <scope>NUCLEOTIDE SEQUENCE [LARGE SCALE GENOMIC DNA]</scope>
</reference>
<keyword evidence="1" id="KW-0812">Transmembrane</keyword>
<keyword evidence="2" id="KW-0732">Signal</keyword>
<dbReference type="Proteomes" id="UP001642540">
    <property type="component" value="Unassembled WGS sequence"/>
</dbReference>
<feature type="transmembrane region" description="Helical" evidence="1">
    <location>
        <begin position="347"/>
        <end position="368"/>
    </location>
</feature>
<sequence length="471" mass="54356">MFKIGLCVVLCTLNLFKQFPVSQSQGLQILELLFRNQAVTQCASVYIHGSEELEEFAKLRENRDGFSRAYQQNSIFFSLCIKYVVLTSSYISKTKIAREIFQYAEASSEVLLPAKIGYVKSFRAKYIEKVVYDVFERSFYLSAHCLFVIVDNGDVFQWGKYATRLHVHEHPANMVLAKFRMQNSHGRKTVVLYVHYMCYDYCPQQWTQFANNLLPPISLHKKYVYKANSRSIRYSFWPRGPIDYSNLFALCSKAVPLRCNGDCSAYVMIVLAISDIHNLTVKVFNQRSEAQEKAFFDGSDPYIVSPEFLESEITLEVIYILIYDRDTYQKLYYCSETNLLSVDESKLFYWIAPFTIPLWLYCFTLLATPVCATFCRSKSVSESVAVLIGVVGMVLKQYTYVVGKKLLVFTSFFALIVCSFYESQITSLAIVQLPPPVIQSLQELVSKRYKILLFEELPLDYFESEFKSGIC</sequence>
<proteinExistence type="predicted"/>
<name>A0ABP1RPN7_9HEXA</name>
<comment type="caution">
    <text evidence="3">The sequence shown here is derived from an EMBL/GenBank/DDBJ whole genome shotgun (WGS) entry which is preliminary data.</text>
</comment>
<evidence type="ECO:0000313" key="3">
    <source>
        <dbReference type="EMBL" id="CAL8132558.1"/>
    </source>
</evidence>
<keyword evidence="1" id="KW-1133">Transmembrane helix</keyword>
<feature type="chain" id="PRO_5046376652" evidence="2">
    <location>
        <begin position="25"/>
        <end position="471"/>
    </location>
</feature>
<feature type="transmembrane region" description="Helical" evidence="1">
    <location>
        <begin position="380"/>
        <end position="400"/>
    </location>
</feature>
<feature type="signal peptide" evidence="2">
    <location>
        <begin position="1"/>
        <end position="24"/>
    </location>
</feature>
<evidence type="ECO:0000256" key="2">
    <source>
        <dbReference type="SAM" id="SignalP"/>
    </source>
</evidence>
<keyword evidence="4" id="KW-1185">Reference proteome</keyword>
<keyword evidence="1" id="KW-0472">Membrane</keyword>
<gene>
    <name evidence="3" type="ORF">ODALV1_LOCUS24657</name>
</gene>
<protein>
    <submittedName>
        <fullName evidence="3">Uncharacterized protein</fullName>
    </submittedName>
</protein>
<evidence type="ECO:0000256" key="1">
    <source>
        <dbReference type="SAM" id="Phobius"/>
    </source>
</evidence>
<organism evidence="3 4">
    <name type="scientific">Orchesella dallaii</name>
    <dbReference type="NCBI Taxonomy" id="48710"/>
    <lineage>
        <taxon>Eukaryota</taxon>
        <taxon>Metazoa</taxon>
        <taxon>Ecdysozoa</taxon>
        <taxon>Arthropoda</taxon>
        <taxon>Hexapoda</taxon>
        <taxon>Collembola</taxon>
        <taxon>Entomobryomorpha</taxon>
        <taxon>Entomobryoidea</taxon>
        <taxon>Orchesellidae</taxon>
        <taxon>Orchesellinae</taxon>
        <taxon>Orchesella</taxon>
    </lineage>
</organism>
<accession>A0ABP1RPN7</accession>